<evidence type="ECO:0000256" key="7">
    <source>
        <dbReference type="ARBA" id="ARBA00023141"/>
    </source>
</evidence>
<evidence type="ECO:0000256" key="2">
    <source>
        <dbReference type="ARBA" id="ARBA00004696"/>
    </source>
</evidence>
<name>A0A101IIU7_9EURY</name>
<evidence type="ECO:0000313" key="13">
    <source>
        <dbReference type="Proteomes" id="UP000057043"/>
    </source>
</evidence>
<protein>
    <recommendedName>
        <fullName evidence="3">indole-3-glycerol-phosphate synthase</fullName>
        <ecNumber evidence="3">4.1.1.48</ecNumber>
    </recommendedName>
</protein>
<evidence type="ECO:0000313" key="10">
    <source>
        <dbReference type="EMBL" id="KUK44723.1"/>
    </source>
</evidence>
<comment type="pathway">
    <text evidence="2">Amino-acid biosynthesis; L-tryptophan biosynthesis; L-tryptophan from chorismate: step 4/5.</text>
</comment>
<organism evidence="11 12">
    <name type="scientific">Methanothrix harundinacea</name>
    <dbReference type="NCBI Taxonomy" id="301375"/>
    <lineage>
        <taxon>Archaea</taxon>
        <taxon>Methanobacteriati</taxon>
        <taxon>Methanobacteriota</taxon>
        <taxon>Stenosarchaea group</taxon>
        <taxon>Methanomicrobia</taxon>
        <taxon>Methanotrichales</taxon>
        <taxon>Methanotrichaceae</taxon>
        <taxon>Methanothrix</taxon>
    </lineage>
</organism>
<dbReference type="Pfam" id="PF00218">
    <property type="entry name" value="IGPS"/>
    <property type="match status" value="1"/>
</dbReference>
<keyword evidence="4" id="KW-0028">Amino-acid biosynthesis</keyword>
<evidence type="ECO:0000313" key="11">
    <source>
        <dbReference type="EMBL" id="KUK95944.1"/>
    </source>
</evidence>
<evidence type="ECO:0000256" key="6">
    <source>
        <dbReference type="ARBA" id="ARBA00022822"/>
    </source>
</evidence>
<keyword evidence="6" id="KW-0822">Tryptophan biosynthesis</keyword>
<dbReference type="PANTHER" id="PTHR22854:SF2">
    <property type="entry name" value="INDOLE-3-GLYCEROL-PHOSPHATE SYNTHASE"/>
    <property type="match status" value="1"/>
</dbReference>
<dbReference type="InterPro" id="IPR013785">
    <property type="entry name" value="Aldolase_TIM"/>
</dbReference>
<dbReference type="Proteomes" id="UP000053961">
    <property type="component" value="Unassembled WGS sequence"/>
</dbReference>
<dbReference type="Proteomes" id="UP000057043">
    <property type="component" value="Unassembled WGS sequence"/>
</dbReference>
<evidence type="ECO:0000256" key="4">
    <source>
        <dbReference type="ARBA" id="ARBA00022605"/>
    </source>
</evidence>
<dbReference type="CDD" id="cd00331">
    <property type="entry name" value="IGPS"/>
    <property type="match status" value="1"/>
</dbReference>
<dbReference type="UniPathway" id="UPA00035">
    <property type="reaction ID" value="UER00043"/>
</dbReference>
<dbReference type="EC" id="4.1.1.48" evidence="3"/>
<keyword evidence="7" id="KW-0057">Aromatic amino acid biosynthesis</keyword>
<dbReference type="EMBL" id="LGFT01000017">
    <property type="protein sequence ID" value="KUK44723.1"/>
    <property type="molecule type" value="Genomic_DNA"/>
</dbReference>
<accession>A0A101IIU7</accession>
<dbReference type="GO" id="GO:0000162">
    <property type="term" value="P:L-tryptophan biosynthetic process"/>
    <property type="evidence" value="ECO:0007669"/>
    <property type="project" value="UniProtKB-UniPathway"/>
</dbReference>
<comment type="caution">
    <text evidence="11">The sequence shown here is derived from an EMBL/GenBank/DDBJ whole genome shotgun (WGS) entry which is preliminary data.</text>
</comment>
<evidence type="ECO:0000259" key="9">
    <source>
        <dbReference type="Pfam" id="PF00218"/>
    </source>
</evidence>
<evidence type="ECO:0000256" key="8">
    <source>
        <dbReference type="ARBA" id="ARBA00023239"/>
    </source>
</evidence>
<keyword evidence="5" id="KW-0210">Decarboxylase</keyword>
<evidence type="ECO:0000256" key="5">
    <source>
        <dbReference type="ARBA" id="ARBA00022793"/>
    </source>
</evidence>
<dbReference type="InterPro" id="IPR045186">
    <property type="entry name" value="Indole-3-glycerol_P_synth"/>
</dbReference>
<dbReference type="InterPro" id="IPR013798">
    <property type="entry name" value="Indole-3-glycerol_P_synth_dom"/>
</dbReference>
<reference evidence="11" key="1">
    <citation type="journal article" date="2015" name="MBio">
        <title>Genome-resolved metagenomic analysis reveals roles for candidate phyla and other microbial community members in biogeochemical transformations in oil reservoirs.</title>
        <authorList>
            <person name="Hu P."/>
            <person name="Tom L."/>
            <person name="Singh A."/>
            <person name="Thomas B.C."/>
            <person name="Baker B.J."/>
            <person name="Piceno Y.M."/>
            <person name="Andersen G.L."/>
            <person name="Banfield J.F."/>
        </authorList>
    </citation>
    <scope>NUCLEOTIDE SEQUENCE [LARGE SCALE GENOMIC DNA]</scope>
    <source>
        <strain evidence="11">56_747</strain>
    </source>
</reference>
<evidence type="ECO:0000256" key="1">
    <source>
        <dbReference type="ARBA" id="ARBA00001633"/>
    </source>
</evidence>
<sequence>MTSDVVKVILRDTESRLAELSKPDPGARLKITDPRDLVGRAEYLRSRGVTPIIAEIKPRILNKTLTPQEVVSFAKNYEDMGACSISVLTQPTYFLGSLENARIARRAVGVPILRKDFILDERQLDEVESDLVLLIAAFSHPLNGLVEAAISRNMEPLVEVHNEAELEEALKTDARIVGINNRNLATLEVDLGTFERLGPVAKAAGLFVVAESGMNSRGDVLRMVEAGADALLVGTSLMEEPKLLLALNGTVAHGDGALKRAELS</sequence>
<comment type="catalytic activity">
    <reaction evidence="1">
        <text>1-(2-carboxyphenylamino)-1-deoxy-D-ribulose 5-phosphate + H(+) = (1S,2R)-1-C-(indol-3-yl)glycerol 3-phosphate + CO2 + H2O</text>
        <dbReference type="Rhea" id="RHEA:23476"/>
        <dbReference type="ChEBI" id="CHEBI:15377"/>
        <dbReference type="ChEBI" id="CHEBI:15378"/>
        <dbReference type="ChEBI" id="CHEBI:16526"/>
        <dbReference type="ChEBI" id="CHEBI:58613"/>
        <dbReference type="ChEBI" id="CHEBI:58866"/>
        <dbReference type="EC" id="4.1.1.48"/>
    </reaction>
</comment>
<feature type="domain" description="Indole-3-glycerol phosphate synthase" evidence="9">
    <location>
        <begin position="33"/>
        <end position="242"/>
    </location>
</feature>
<dbReference type="GO" id="GO:0004640">
    <property type="term" value="F:phosphoribosylanthranilate isomerase activity"/>
    <property type="evidence" value="ECO:0007669"/>
    <property type="project" value="TreeGrafter"/>
</dbReference>
<dbReference type="PATRIC" id="fig|301375.6.peg.615"/>
<dbReference type="GO" id="GO:0004425">
    <property type="term" value="F:indole-3-glycerol-phosphate synthase activity"/>
    <property type="evidence" value="ECO:0007669"/>
    <property type="project" value="UniProtKB-EC"/>
</dbReference>
<dbReference type="EMBL" id="LGHB01000023">
    <property type="protein sequence ID" value="KUK95944.1"/>
    <property type="molecule type" value="Genomic_DNA"/>
</dbReference>
<dbReference type="SUPFAM" id="SSF51366">
    <property type="entry name" value="Ribulose-phoshate binding barrel"/>
    <property type="match status" value="1"/>
</dbReference>
<reference evidence="12 13" key="2">
    <citation type="journal article" date="2015" name="MBio">
        <title>Genome-Resolved Metagenomic Analysis Reveals Roles for Candidate Phyla and Other Microbial Community Members in Biogeochemical Transformations in Oil Reservoirs.</title>
        <authorList>
            <person name="Hu P."/>
            <person name="Tom L."/>
            <person name="Singh A."/>
            <person name="Thomas B.C."/>
            <person name="Baker B.J."/>
            <person name="Piceno Y.M."/>
            <person name="Andersen G.L."/>
            <person name="Banfield J.F."/>
        </authorList>
    </citation>
    <scope>NUCLEOTIDE SEQUENCE [LARGE SCALE GENOMIC DNA]</scope>
    <source>
        <strain evidence="10">57_489</strain>
    </source>
</reference>
<gene>
    <name evidence="10" type="ORF">XD72_0897</name>
    <name evidence="11" type="ORF">XE07_1471</name>
</gene>
<dbReference type="Gene3D" id="3.20.20.70">
    <property type="entry name" value="Aldolase class I"/>
    <property type="match status" value="1"/>
</dbReference>
<dbReference type="PANTHER" id="PTHR22854">
    <property type="entry name" value="TRYPTOPHAN BIOSYNTHESIS PROTEIN"/>
    <property type="match status" value="1"/>
</dbReference>
<proteinExistence type="predicted"/>
<dbReference type="InterPro" id="IPR011060">
    <property type="entry name" value="RibuloseP-bd_barrel"/>
</dbReference>
<keyword evidence="8" id="KW-0456">Lyase</keyword>
<evidence type="ECO:0000313" key="12">
    <source>
        <dbReference type="Proteomes" id="UP000053961"/>
    </source>
</evidence>
<evidence type="ECO:0000256" key="3">
    <source>
        <dbReference type="ARBA" id="ARBA00012362"/>
    </source>
</evidence>
<dbReference type="AlphaFoldDB" id="A0A101IIU7"/>